<dbReference type="Proteomes" id="UP000075714">
    <property type="component" value="Unassembled WGS sequence"/>
</dbReference>
<keyword evidence="2" id="KW-1185">Reference proteome</keyword>
<proteinExistence type="predicted"/>
<dbReference type="EMBL" id="LSYV01000018">
    <property type="protein sequence ID" value="KXZ50341.1"/>
    <property type="molecule type" value="Genomic_DNA"/>
</dbReference>
<protein>
    <submittedName>
        <fullName evidence="1">Uncharacterized protein</fullName>
    </submittedName>
</protein>
<dbReference type="OrthoDB" id="536224at2759"/>
<sequence length="138" mass="15265">MNKAKLCVVDAVYQKEGPSVNALNAFLDKHPFGPYDHLSEAVREVQRLRKKGKGDKADMLKALLQQFAKSRGVGKDAFEELPALMALMRERNAYAHPYDEKYLVSEIKKGNSDLSSISNVLMLIIKPPPPAKPAEGGN</sequence>
<accession>A0A150GKL8</accession>
<gene>
    <name evidence="1" type="ORF">GPECTOR_17g982</name>
</gene>
<evidence type="ECO:0000313" key="1">
    <source>
        <dbReference type="EMBL" id="KXZ50341.1"/>
    </source>
</evidence>
<evidence type="ECO:0000313" key="2">
    <source>
        <dbReference type="Proteomes" id="UP000075714"/>
    </source>
</evidence>
<organism evidence="1 2">
    <name type="scientific">Gonium pectorale</name>
    <name type="common">Green alga</name>
    <dbReference type="NCBI Taxonomy" id="33097"/>
    <lineage>
        <taxon>Eukaryota</taxon>
        <taxon>Viridiplantae</taxon>
        <taxon>Chlorophyta</taxon>
        <taxon>core chlorophytes</taxon>
        <taxon>Chlorophyceae</taxon>
        <taxon>CS clade</taxon>
        <taxon>Chlamydomonadales</taxon>
        <taxon>Volvocaceae</taxon>
        <taxon>Gonium</taxon>
    </lineage>
</organism>
<comment type="caution">
    <text evidence="1">The sequence shown here is derived from an EMBL/GenBank/DDBJ whole genome shotgun (WGS) entry which is preliminary data.</text>
</comment>
<dbReference type="AlphaFoldDB" id="A0A150GKL8"/>
<name>A0A150GKL8_GONPE</name>
<reference evidence="2" key="1">
    <citation type="journal article" date="2016" name="Nat. Commun.">
        <title>The Gonium pectorale genome demonstrates co-option of cell cycle regulation during the evolution of multicellularity.</title>
        <authorList>
            <person name="Hanschen E.R."/>
            <person name="Marriage T.N."/>
            <person name="Ferris P.J."/>
            <person name="Hamaji T."/>
            <person name="Toyoda A."/>
            <person name="Fujiyama A."/>
            <person name="Neme R."/>
            <person name="Noguchi H."/>
            <person name="Minakuchi Y."/>
            <person name="Suzuki M."/>
            <person name="Kawai-Toyooka H."/>
            <person name="Smith D.R."/>
            <person name="Sparks H."/>
            <person name="Anderson J."/>
            <person name="Bakaric R."/>
            <person name="Luria V."/>
            <person name="Karger A."/>
            <person name="Kirschner M.W."/>
            <person name="Durand P.M."/>
            <person name="Michod R.E."/>
            <person name="Nozaki H."/>
            <person name="Olson B.J."/>
        </authorList>
    </citation>
    <scope>NUCLEOTIDE SEQUENCE [LARGE SCALE GENOMIC DNA]</scope>
    <source>
        <strain evidence="2">NIES-2863</strain>
    </source>
</reference>